<reference evidence="1 2" key="1">
    <citation type="submission" date="2023-04" db="EMBL/GenBank/DDBJ databases">
        <authorList>
            <person name="Hsu D."/>
        </authorList>
    </citation>
    <scope>NUCLEOTIDE SEQUENCE [LARGE SCALE GENOMIC DNA]</scope>
    <source>
        <strain evidence="1 2">MK1</strain>
    </source>
</reference>
<sequence>MPITVPRMGYIHIPIKAMLEHVGLEVIVPPLCSRRTLSLGTQHSPESACLPLKINLGNYLEAREIGADTILMAGGLGPCRFGYYAQVQREILYDLGIDMKMVVLEPPDTSFSDLMYDVRTLANGKSWPTIIKAVQLAWYKARAIDLAEIKLQQIRPREKSQGGADRIFDKAVVEIEQVDNRNDIYAAAHRAMADMGELPQKTEFQPVKIAVVGEIYTILEPFVNLDMERHLGRMGAEVSRSVYLSEWINDHIFRGIIPIKSNKRLRKLAKPYLNHFVGGHGWETVGGTVDYAQQGFDGVIQLAPLTCMPEIVAQTILPRVSKDHGIPVMSIYVDEQTGKAGLVTRLEAFVDLIYRQKYAQTGVM</sequence>
<gene>
    <name evidence="1" type="ORF">MFMK1_002858</name>
</gene>
<dbReference type="Gene3D" id="3.40.50.11900">
    <property type="match status" value="1"/>
</dbReference>
<organism evidence="1 2">
    <name type="scientific">Metallumcola ferriviriculae</name>
    <dbReference type="NCBI Taxonomy" id="3039180"/>
    <lineage>
        <taxon>Bacteria</taxon>
        <taxon>Bacillati</taxon>
        <taxon>Bacillota</taxon>
        <taxon>Clostridia</taxon>
        <taxon>Neomoorellales</taxon>
        <taxon>Desulfitibacteraceae</taxon>
        <taxon>Metallumcola</taxon>
    </lineage>
</organism>
<dbReference type="EMBL" id="CP121694">
    <property type="protein sequence ID" value="WRO23012.1"/>
    <property type="molecule type" value="Genomic_DNA"/>
</dbReference>
<evidence type="ECO:0000313" key="2">
    <source>
        <dbReference type="Proteomes" id="UP001329915"/>
    </source>
</evidence>
<name>A0AAU0URL0_9FIRM</name>
<dbReference type="RefSeq" id="WP_366922401.1">
    <property type="nucleotide sequence ID" value="NZ_CP121694.1"/>
</dbReference>
<accession>A0AAU0URL0</accession>
<dbReference type="AlphaFoldDB" id="A0AAU0URL0"/>
<protein>
    <submittedName>
        <fullName evidence="1">CoA protein activase</fullName>
    </submittedName>
</protein>
<dbReference type="PANTHER" id="PTHR32329:SF2">
    <property type="entry name" value="BIFUNCTIONAL PROTEIN [INCLUDES 2-HYDROXYACYL-COA DEHYDRATASE (N-TER) AND ITS ACTIVATOR DOMAIN (C_TERM)"/>
    <property type="match status" value="1"/>
</dbReference>
<proteinExistence type="predicted"/>
<dbReference type="KEGG" id="dbc:MFMK1_002858"/>
<evidence type="ECO:0000313" key="1">
    <source>
        <dbReference type="EMBL" id="WRO23012.1"/>
    </source>
</evidence>
<dbReference type="Proteomes" id="UP001329915">
    <property type="component" value="Chromosome"/>
</dbReference>
<keyword evidence="2" id="KW-1185">Reference proteome</keyword>
<dbReference type="PANTHER" id="PTHR32329">
    <property type="entry name" value="BIFUNCTIONAL PROTEIN [INCLUDES 2-HYDROXYACYL-COA DEHYDRATASE (N-TER) AND ITS ACTIVATOR DOMAIN (C_TERM)-RELATED"/>
    <property type="match status" value="1"/>
</dbReference>
<dbReference type="InterPro" id="IPR051805">
    <property type="entry name" value="Dehydratase_Activator_Redct"/>
</dbReference>